<proteinExistence type="inferred from homology"/>
<dbReference type="PRINTS" id="PR00471">
    <property type="entry name" value="ACETATEKNASE"/>
</dbReference>
<dbReference type="EC" id="2.7.2.1" evidence="9"/>
<dbReference type="RefSeq" id="WP_319070794.1">
    <property type="nucleotide sequence ID" value="NZ_JAWWMZ010000001.1"/>
</dbReference>
<comment type="caution">
    <text evidence="9">Lacks conserved residue(s) required for the propagation of feature annotation.</text>
</comment>
<dbReference type="GO" id="GO:0006083">
    <property type="term" value="P:acetate metabolic process"/>
    <property type="evidence" value="ECO:0007669"/>
    <property type="project" value="TreeGrafter"/>
</dbReference>
<feature type="binding site" evidence="9">
    <location>
        <position position="396"/>
    </location>
    <ligand>
        <name>Mg(2+)</name>
        <dbReference type="ChEBI" id="CHEBI:18420"/>
    </ligand>
</feature>
<feature type="binding site" evidence="9">
    <location>
        <begin position="219"/>
        <end position="223"/>
    </location>
    <ligand>
        <name>ATP</name>
        <dbReference type="ChEBI" id="CHEBI:30616"/>
    </ligand>
</feature>
<evidence type="ECO:0000256" key="2">
    <source>
        <dbReference type="ARBA" id="ARBA00022490"/>
    </source>
</evidence>
<organism evidence="11 12">
    <name type="scientific">Delftia acidovorans</name>
    <name type="common">Pseudomonas acidovorans</name>
    <name type="synonym">Comamonas acidovorans</name>
    <dbReference type="NCBI Taxonomy" id="80866"/>
    <lineage>
        <taxon>Bacteria</taxon>
        <taxon>Pseudomonadati</taxon>
        <taxon>Pseudomonadota</taxon>
        <taxon>Betaproteobacteria</taxon>
        <taxon>Burkholderiales</taxon>
        <taxon>Comamonadaceae</taxon>
        <taxon>Delftia</taxon>
    </lineage>
</organism>
<gene>
    <name evidence="9" type="primary">ackA</name>
    <name evidence="11" type="ORF">SGN30_00210</name>
</gene>
<evidence type="ECO:0000256" key="9">
    <source>
        <dbReference type="HAMAP-Rule" id="MF_00020"/>
    </source>
</evidence>
<feature type="binding site" evidence="9">
    <location>
        <begin position="345"/>
        <end position="349"/>
    </location>
    <ligand>
        <name>ATP</name>
        <dbReference type="ChEBI" id="CHEBI:30616"/>
    </ligand>
</feature>
<keyword evidence="2 9" id="KW-0963">Cytoplasm</keyword>
<evidence type="ECO:0000256" key="6">
    <source>
        <dbReference type="ARBA" id="ARBA00022777"/>
    </source>
</evidence>
<keyword evidence="7 9" id="KW-0067">ATP-binding</keyword>
<dbReference type="GO" id="GO:0000287">
    <property type="term" value="F:magnesium ion binding"/>
    <property type="evidence" value="ECO:0007669"/>
    <property type="project" value="UniProtKB-UniRule"/>
</dbReference>
<comment type="subunit">
    <text evidence="9">Homodimer.</text>
</comment>
<evidence type="ECO:0000313" key="12">
    <source>
        <dbReference type="Proteomes" id="UP001287445"/>
    </source>
</evidence>
<dbReference type="SUPFAM" id="SSF53067">
    <property type="entry name" value="Actin-like ATPase domain"/>
    <property type="match status" value="2"/>
</dbReference>
<dbReference type="Gene3D" id="3.30.420.40">
    <property type="match status" value="2"/>
</dbReference>
<dbReference type="AlphaFoldDB" id="A0AAJ2QV22"/>
<feature type="binding site" evidence="9">
    <location>
        <position position="104"/>
    </location>
    <ligand>
        <name>substrate</name>
    </ligand>
</feature>
<evidence type="ECO:0000256" key="5">
    <source>
        <dbReference type="ARBA" id="ARBA00022741"/>
    </source>
</evidence>
<comment type="pathway">
    <text evidence="9">Metabolic intermediate biosynthesis; acetyl-CoA biosynthesis; acetyl-CoA from acetate: step 1/2.</text>
</comment>
<dbReference type="Proteomes" id="UP001287445">
    <property type="component" value="Unassembled WGS sequence"/>
</dbReference>
<dbReference type="GO" id="GO:0005829">
    <property type="term" value="C:cytosol"/>
    <property type="evidence" value="ECO:0007669"/>
    <property type="project" value="TreeGrafter"/>
</dbReference>
<dbReference type="PIRSF" id="PIRSF000722">
    <property type="entry name" value="Acetate_prop_kin"/>
    <property type="match status" value="1"/>
</dbReference>
<dbReference type="NCBIfam" id="TIGR00016">
    <property type="entry name" value="ackA"/>
    <property type="match status" value="1"/>
</dbReference>
<reference evidence="11" key="1">
    <citation type="submission" date="2023-11" db="EMBL/GenBank/DDBJ databases">
        <title>Identification and selenium tolerance of Delftia acidovorans R3-25.</title>
        <authorList>
            <person name="Zhang S."/>
            <person name="Liu Y."/>
            <person name="Guo Y."/>
        </authorList>
    </citation>
    <scope>NUCLEOTIDE SEQUENCE</scope>
    <source>
        <strain evidence="11">R3-25</strain>
    </source>
</reference>
<dbReference type="GO" id="GO:0005524">
    <property type="term" value="F:ATP binding"/>
    <property type="evidence" value="ECO:0007669"/>
    <property type="project" value="UniProtKB-KW"/>
</dbReference>
<dbReference type="PANTHER" id="PTHR21060">
    <property type="entry name" value="ACETATE KINASE"/>
    <property type="match status" value="1"/>
</dbReference>
<comment type="function">
    <text evidence="9">Catalyzes the formation of acetyl phosphate from acetate and ATP. Can also catalyze the reverse reaction.</text>
</comment>
<evidence type="ECO:0000256" key="8">
    <source>
        <dbReference type="ARBA" id="ARBA00022842"/>
    </source>
</evidence>
<comment type="catalytic activity">
    <reaction evidence="9">
        <text>acetate + ATP = acetyl phosphate + ADP</text>
        <dbReference type="Rhea" id="RHEA:11352"/>
        <dbReference type="ChEBI" id="CHEBI:22191"/>
        <dbReference type="ChEBI" id="CHEBI:30089"/>
        <dbReference type="ChEBI" id="CHEBI:30616"/>
        <dbReference type="ChEBI" id="CHEBI:456216"/>
        <dbReference type="EC" id="2.7.2.1"/>
    </reaction>
</comment>
<dbReference type="GO" id="GO:0006085">
    <property type="term" value="P:acetyl-CoA biosynthetic process"/>
    <property type="evidence" value="ECO:0007669"/>
    <property type="project" value="UniProtKB-UniRule"/>
</dbReference>
<keyword evidence="3 9" id="KW-0808">Transferase</keyword>
<feature type="site" description="Transition state stabilizer" evidence="9">
    <location>
        <position position="192"/>
    </location>
</feature>
<evidence type="ECO:0000256" key="7">
    <source>
        <dbReference type="ARBA" id="ARBA00022840"/>
    </source>
</evidence>
<keyword evidence="8 9" id="KW-0460">Magnesium</keyword>
<evidence type="ECO:0000256" key="4">
    <source>
        <dbReference type="ARBA" id="ARBA00022723"/>
    </source>
</evidence>
<feature type="active site" description="Proton donor/acceptor" evidence="9">
    <location>
        <position position="161"/>
    </location>
</feature>
<evidence type="ECO:0000256" key="1">
    <source>
        <dbReference type="ARBA" id="ARBA00008748"/>
    </source>
</evidence>
<evidence type="ECO:0000313" key="11">
    <source>
        <dbReference type="EMBL" id="MDX4951830.1"/>
    </source>
</evidence>
<dbReference type="InterPro" id="IPR023865">
    <property type="entry name" value="Aliphatic_acid_kinase_CS"/>
</dbReference>
<dbReference type="InterPro" id="IPR000890">
    <property type="entry name" value="Aliphatic_acid_kin_short-chain"/>
</dbReference>
<comment type="cofactor">
    <cofactor evidence="9">
        <name>Mg(2+)</name>
        <dbReference type="ChEBI" id="CHEBI:18420"/>
    </cofactor>
    <cofactor evidence="9">
        <name>Mn(2+)</name>
        <dbReference type="ChEBI" id="CHEBI:29035"/>
    </cofactor>
    <text evidence="9">Mg(2+). Can also accept Mn(2+).</text>
</comment>
<dbReference type="GO" id="GO:0008776">
    <property type="term" value="F:acetate kinase activity"/>
    <property type="evidence" value="ECO:0007669"/>
    <property type="project" value="UniProtKB-UniRule"/>
</dbReference>
<comment type="caution">
    <text evidence="11">The sequence shown here is derived from an EMBL/GenBank/DDBJ whole genome shotgun (WGS) entry which is preliminary data.</text>
</comment>
<evidence type="ECO:0000256" key="10">
    <source>
        <dbReference type="RuleBase" id="RU003835"/>
    </source>
</evidence>
<dbReference type="InterPro" id="IPR043129">
    <property type="entry name" value="ATPase_NBD"/>
</dbReference>
<feature type="binding site" evidence="9">
    <location>
        <position position="26"/>
    </location>
    <ligand>
        <name>ATP</name>
        <dbReference type="ChEBI" id="CHEBI:30616"/>
    </ligand>
</feature>
<comment type="subcellular location">
    <subcellularLocation>
        <location evidence="9">Cytoplasm</location>
    </subcellularLocation>
</comment>
<dbReference type="PROSITE" id="PS01075">
    <property type="entry name" value="ACETATE_KINASE_1"/>
    <property type="match status" value="1"/>
</dbReference>
<feature type="binding site" evidence="9">
    <location>
        <position position="19"/>
    </location>
    <ligand>
        <name>Mg(2+)</name>
        <dbReference type="ChEBI" id="CHEBI:18420"/>
    </ligand>
</feature>
<keyword evidence="6 9" id="KW-0418">Kinase</keyword>
<feature type="site" description="Transition state stabilizer" evidence="9">
    <location>
        <position position="252"/>
    </location>
</feature>
<accession>A0AAJ2QV22</accession>
<sequence length="415" mass="44348">MIPAHTASPAARELVVVLNCGSSSIKFAVFDGAQRPLPRKPLWNGKVQGIGGPAPDFGESGVPPFAIALDAAHPYRAALQLIRERITARLAQLDGARVAAVAHRVVHGGSRYFEPVRVDAGVLADLKAFIPLAPLHQPFALEAMDILLRERPELVQVACFDTAFHHTLPKVEQLLPLPHAAWERGLRRYGFHGLSYEYMATALPERHGDLARGRTLVAHLGSGASLCAMQGLQSVATTMGFSALDGLMMGTRTGALDPGAVIYLMEIEKLSLQEVGRILYHESGLLGVSGTSSEPRVLLPLESGDDAQAERARDALALYVRRIVREIGALVAVLGGLDLLVFTAGVGEHSAEIRRRVCEGLGFLGLRLDTEANARDAAVISATGSAVTVGVEPTNEEWVAARHALRWLPGNAIPA</sequence>
<dbReference type="Pfam" id="PF00871">
    <property type="entry name" value="Acetate_kinase"/>
    <property type="match status" value="1"/>
</dbReference>
<evidence type="ECO:0000256" key="3">
    <source>
        <dbReference type="ARBA" id="ARBA00022679"/>
    </source>
</evidence>
<dbReference type="InterPro" id="IPR004372">
    <property type="entry name" value="Ac/propionate_kinase"/>
</dbReference>
<dbReference type="EMBL" id="JAWWMZ010000001">
    <property type="protein sequence ID" value="MDX4951830.1"/>
    <property type="molecule type" value="Genomic_DNA"/>
</dbReference>
<dbReference type="PANTHER" id="PTHR21060:SF21">
    <property type="entry name" value="ACETATE KINASE"/>
    <property type="match status" value="1"/>
</dbReference>
<dbReference type="HAMAP" id="MF_00020">
    <property type="entry name" value="Acetate_kinase"/>
    <property type="match status" value="1"/>
</dbReference>
<name>A0AAJ2QV22_DELAC</name>
<keyword evidence="5 9" id="KW-0547">Nucleotide-binding</keyword>
<comment type="similarity">
    <text evidence="1 9 10">Belongs to the acetokinase family.</text>
</comment>
<keyword evidence="4 9" id="KW-0479">Metal-binding</keyword>
<protein>
    <recommendedName>
        <fullName evidence="9">Acetate kinase</fullName>
        <ecNumber evidence="9">2.7.2.1</ecNumber>
    </recommendedName>
    <alternativeName>
        <fullName evidence="9">Acetokinase</fullName>
    </alternativeName>
</protein>